<dbReference type="OrthoDB" id="312720at2759"/>
<dbReference type="PROSITE" id="PS00108">
    <property type="entry name" value="PROTEIN_KINASE_ST"/>
    <property type="match status" value="1"/>
</dbReference>
<dbReference type="GO" id="GO:0004674">
    <property type="term" value="F:protein serine/threonine kinase activity"/>
    <property type="evidence" value="ECO:0007669"/>
    <property type="project" value="TreeGrafter"/>
</dbReference>
<dbReference type="Pfam" id="PF07714">
    <property type="entry name" value="PK_Tyr_Ser-Thr"/>
    <property type="match status" value="1"/>
</dbReference>
<dbReference type="InterPro" id="IPR001660">
    <property type="entry name" value="SAM"/>
</dbReference>
<dbReference type="SUPFAM" id="SSF56112">
    <property type="entry name" value="Protein kinase-like (PK-like)"/>
    <property type="match status" value="1"/>
</dbReference>
<dbReference type="Gene3D" id="2.20.110.10">
    <property type="entry name" value="Histone H3 K4-specific methyltransferase SET7/9 N-terminal domain"/>
    <property type="match status" value="2"/>
</dbReference>
<dbReference type="SUPFAM" id="SSF82185">
    <property type="entry name" value="Histone H3 K4-specific methyltransferase SET7/9 N-terminal domain"/>
    <property type="match status" value="1"/>
</dbReference>
<dbReference type="PROSITE" id="PS50105">
    <property type="entry name" value="SAM_DOMAIN"/>
    <property type="match status" value="1"/>
</dbReference>
<sequence length="681" mass="79399">MDNGDWYIGEYKDYMLHGYGKYYYKINENSYEIYIGEWKFGKRDGKGIYKYQGNHEYIGQWKQDLKQGTGIIKYSNGDQFKGNFYQNQKNGPSIYIQISTHKFFKQIWSRGELIKEIIGSEVKLIPYIKKFSNDNNQVKQPSPIEEIKANFEISSSDDSKQNKTSENNKQEIGDASLIRLNFMSSDSNNEDSNYNQYSNNYQLQPSYKLDIVQINENLELYAQVSENIRKIPIQVWSQENVRQLLIDIKLPQYQEQLKINGVILSQITENELKQTYDIKVIGHRKLILKVVKILIQGNFMLGLSSGVCSQSLESLSFNLALKKRTTNNLNEGIITEQEIEEFMKSQLSLKGVGINFLIDVESIDIQEKFAQGGYGEIFKGVYQGQQVAIKSFGNKRNLESEGSFNKGKAKSFLKEAEILNKIGQHPNIVLFMGVSIDLQNQYLLTEYLECGSLYQLIHKSQYEISYEKLLFIFYNIAQGMKYLHSKNICHCDLKSQNILLDKNLNPKICDFGLSRVKLSDEEEVKNYKKKGKQLGTYQWMAPEIIRGQSYQKYSDVYSFGMVLYEALIKQIPFKGMLQQQIIAKVGYDKTYKVQLPIEVQDLYDQELIDLVNQCIDKNYLKRPTFEEVVQGLQKILTKQKIMKEEEKLRQEKENKIKNENIQRNKQKIQTSVLRNLYDFFQ</sequence>
<evidence type="ECO:0000259" key="6">
    <source>
        <dbReference type="PROSITE" id="PS50105"/>
    </source>
</evidence>
<dbReference type="AlphaFoldDB" id="A0A0V0R480"/>
<dbReference type="InterPro" id="IPR003409">
    <property type="entry name" value="MORN"/>
</dbReference>
<keyword evidence="1" id="KW-0677">Repeat</keyword>
<dbReference type="PROSITE" id="PS50011">
    <property type="entry name" value="PROTEIN_KINASE_DOM"/>
    <property type="match status" value="1"/>
</dbReference>
<dbReference type="InterPro" id="IPR013761">
    <property type="entry name" value="SAM/pointed_sf"/>
</dbReference>
<dbReference type="InterPro" id="IPR001245">
    <property type="entry name" value="Ser-Thr/Tyr_kinase_cat_dom"/>
</dbReference>
<proteinExistence type="predicted"/>
<dbReference type="InterPro" id="IPR008271">
    <property type="entry name" value="Ser/Thr_kinase_AS"/>
</dbReference>
<keyword evidence="2" id="KW-0547">Nucleotide-binding</keyword>
<dbReference type="CDD" id="cd09487">
    <property type="entry name" value="SAM_superfamily"/>
    <property type="match status" value="1"/>
</dbReference>
<dbReference type="SMART" id="SM00454">
    <property type="entry name" value="SAM"/>
    <property type="match status" value="1"/>
</dbReference>
<organism evidence="7 8">
    <name type="scientific">Pseudocohnilembus persalinus</name>
    <name type="common">Ciliate</name>
    <dbReference type="NCBI Taxonomy" id="266149"/>
    <lineage>
        <taxon>Eukaryota</taxon>
        <taxon>Sar</taxon>
        <taxon>Alveolata</taxon>
        <taxon>Ciliophora</taxon>
        <taxon>Intramacronucleata</taxon>
        <taxon>Oligohymenophorea</taxon>
        <taxon>Scuticociliatia</taxon>
        <taxon>Philasterida</taxon>
        <taxon>Pseudocohnilembidae</taxon>
        <taxon>Pseudocohnilembus</taxon>
    </lineage>
</organism>
<dbReference type="InParanoid" id="A0A0V0R480"/>
<feature type="coiled-coil region" evidence="4">
    <location>
        <begin position="634"/>
        <end position="669"/>
    </location>
</feature>
<dbReference type="GO" id="GO:0005524">
    <property type="term" value="F:ATP binding"/>
    <property type="evidence" value="ECO:0007669"/>
    <property type="project" value="UniProtKB-KW"/>
</dbReference>
<dbReference type="SMART" id="SM00698">
    <property type="entry name" value="MORN"/>
    <property type="match status" value="4"/>
</dbReference>
<evidence type="ECO:0000256" key="4">
    <source>
        <dbReference type="SAM" id="Coils"/>
    </source>
</evidence>
<dbReference type="InterPro" id="IPR000719">
    <property type="entry name" value="Prot_kinase_dom"/>
</dbReference>
<evidence type="ECO:0000259" key="5">
    <source>
        <dbReference type="PROSITE" id="PS50011"/>
    </source>
</evidence>
<evidence type="ECO:0000313" key="8">
    <source>
        <dbReference type="Proteomes" id="UP000054937"/>
    </source>
</evidence>
<evidence type="ECO:0000256" key="2">
    <source>
        <dbReference type="ARBA" id="ARBA00022741"/>
    </source>
</evidence>
<dbReference type="Pfam" id="PF02493">
    <property type="entry name" value="MORN"/>
    <property type="match status" value="3"/>
</dbReference>
<dbReference type="PANTHER" id="PTHR44329">
    <property type="entry name" value="SERINE/THREONINE-PROTEIN KINASE TNNI3K-RELATED"/>
    <property type="match status" value="1"/>
</dbReference>
<feature type="domain" description="Protein kinase" evidence="5">
    <location>
        <begin position="363"/>
        <end position="636"/>
    </location>
</feature>
<accession>A0A0V0R480</accession>
<gene>
    <name evidence="7" type="ORF">PPERSA_01916</name>
</gene>
<dbReference type="SUPFAM" id="SSF47769">
    <property type="entry name" value="SAM/Pointed domain"/>
    <property type="match status" value="1"/>
</dbReference>
<dbReference type="InterPro" id="IPR011009">
    <property type="entry name" value="Kinase-like_dom_sf"/>
</dbReference>
<protein>
    <submittedName>
        <fullName evidence="7">Sterile alpha motif/pointed domain</fullName>
    </submittedName>
</protein>
<dbReference type="InterPro" id="IPR051681">
    <property type="entry name" value="Ser/Thr_Kinases-Pseudokinases"/>
</dbReference>
<feature type="domain" description="SAM" evidence="6">
    <location>
        <begin position="236"/>
        <end position="297"/>
    </location>
</feature>
<keyword evidence="4" id="KW-0175">Coiled coil</keyword>
<dbReference type="Gene3D" id="1.10.150.50">
    <property type="entry name" value="Transcription Factor, Ets-1"/>
    <property type="match status" value="1"/>
</dbReference>
<reference evidence="7 8" key="1">
    <citation type="journal article" date="2015" name="Sci. Rep.">
        <title>Genome of the facultative scuticociliatosis pathogen Pseudocohnilembus persalinus provides insight into its virulence through horizontal gene transfer.</title>
        <authorList>
            <person name="Xiong J."/>
            <person name="Wang G."/>
            <person name="Cheng J."/>
            <person name="Tian M."/>
            <person name="Pan X."/>
            <person name="Warren A."/>
            <person name="Jiang C."/>
            <person name="Yuan D."/>
            <person name="Miao W."/>
        </authorList>
    </citation>
    <scope>NUCLEOTIDE SEQUENCE [LARGE SCALE GENOMIC DNA]</scope>
    <source>
        <strain evidence="7">36N120E</strain>
    </source>
</reference>
<evidence type="ECO:0000256" key="1">
    <source>
        <dbReference type="ARBA" id="ARBA00022737"/>
    </source>
</evidence>
<evidence type="ECO:0000313" key="7">
    <source>
        <dbReference type="EMBL" id="KRX09029.1"/>
    </source>
</evidence>
<dbReference type="Proteomes" id="UP000054937">
    <property type="component" value="Unassembled WGS sequence"/>
</dbReference>
<dbReference type="PANTHER" id="PTHR44329:SF298">
    <property type="entry name" value="MIXED LINEAGE KINASE DOMAIN-LIKE PROTEIN"/>
    <property type="match status" value="1"/>
</dbReference>
<dbReference type="EMBL" id="LDAU01000055">
    <property type="protein sequence ID" value="KRX09029.1"/>
    <property type="molecule type" value="Genomic_DNA"/>
</dbReference>
<dbReference type="OMA" id="KPPWPEC"/>
<dbReference type="SMART" id="SM00220">
    <property type="entry name" value="S_TKc"/>
    <property type="match status" value="1"/>
</dbReference>
<dbReference type="Pfam" id="PF00536">
    <property type="entry name" value="SAM_1"/>
    <property type="match status" value="1"/>
</dbReference>
<dbReference type="Gene3D" id="3.30.200.20">
    <property type="entry name" value="Phosphorylase Kinase, domain 1"/>
    <property type="match status" value="1"/>
</dbReference>
<name>A0A0V0R480_PSEPJ</name>
<comment type="caution">
    <text evidence="7">The sequence shown here is derived from an EMBL/GenBank/DDBJ whole genome shotgun (WGS) entry which is preliminary data.</text>
</comment>
<evidence type="ECO:0000256" key="3">
    <source>
        <dbReference type="ARBA" id="ARBA00022840"/>
    </source>
</evidence>
<dbReference type="CDD" id="cd13999">
    <property type="entry name" value="STKc_MAP3K-like"/>
    <property type="match status" value="1"/>
</dbReference>
<keyword evidence="8" id="KW-1185">Reference proteome</keyword>
<dbReference type="Gene3D" id="1.10.510.10">
    <property type="entry name" value="Transferase(Phosphotransferase) domain 1"/>
    <property type="match status" value="1"/>
</dbReference>
<keyword evidence="3" id="KW-0067">ATP-binding</keyword>